<proteinExistence type="inferred from homology"/>
<comment type="subcellular location">
    <subcellularLocation>
        <location evidence="4">Cell membrane</location>
    </subcellularLocation>
    <subcellularLocation>
        <location evidence="1">Membrane</location>
        <topology evidence="1">Multi-pass membrane protein</topology>
    </subcellularLocation>
</comment>
<organism evidence="6">
    <name type="scientific">Alkalihalophilus sp. As8PL</name>
    <dbReference type="NCBI Taxonomy" id="3237103"/>
    <lineage>
        <taxon>Bacteria</taxon>
        <taxon>Bacillati</taxon>
        <taxon>Bacillota</taxon>
        <taxon>Bacilli</taxon>
        <taxon>Bacillales</taxon>
        <taxon>Bacillaceae</taxon>
        <taxon>Alkalihalophilus</taxon>
    </lineage>
</organism>
<keyword evidence="5" id="KW-1133">Transmembrane helix</keyword>
<dbReference type="PIRSF" id="PIRSF005690">
    <property type="entry name" value="GerBA"/>
    <property type="match status" value="1"/>
</dbReference>
<feature type="transmembrane region" description="Helical" evidence="5">
    <location>
        <begin position="308"/>
        <end position="330"/>
    </location>
</feature>
<dbReference type="InterPro" id="IPR004995">
    <property type="entry name" value="Spore_Ger"/>
</dbReference>
<accession>A0AB39BXN3</accession>
<evidence type="ECO:0000313" key="6">
    <source>
        <dbReference type="EMBL" id="XDI38086.1"/>
    </source>
</evidence>
<keyword evidence="5" id="KW-0812">Transmembrane</keyword>
<evidence type="ECO:0000256" key="1">
    <source>
        <dbReference type="ARBA" id="ARBA00004141"/>
    </source>
</evidence>
<gene>
    <name evidence="6" type="ORF">AB3N04_07125</name>
</gene>
<dbReference type="InterPro" id="IPR050768">
    <property type="entry name" value="UPF0353/GerABKA_families"/>
</dbReference>
<keyword evidence="3 4" id="KW-0472">Membrane</keyword>
<dbReference type="EMBL" id="CP162551">
    <property type="protein sequence ID" value="XDI38086.1"/>
    <property type="molecule type" value="Genomic_DNA"/>
</dbReference>
<dbReference type="PANTHER" id="PTHR22550">
    <property type="entry name" value="SPORE GERMINATION PROTEIN"/>
    <property type="match status" value="1"/>
</dbReference>
<dbReference type="RefSeq" id="WP_368505411.1">
    <property type="nucleotide sequence ID" value="NZ_CP162551.1"/>
</dbReference>
<evidence type="ECO:0000256" key="3">
    <source>
        <dbReference type="ARBA" id="ARBA00023136"/>
    </source>
</evidence>
<evidence type="ECO:0000256" key="4">
    <source>
        <dbReference type="PIRNR" id="PIRNR005690"/>
    </source>
</evidence>
<dbReference type="AlphaFoldDB" id="A0AB39BXN3"/>
<name>A0AB39BXN3_9BACI</name>
<protein>
    <submittedName>
        <fullName evidence="6">Spore germination protein</fullName>
    </submittedName>
</protein>
<sequence>MRFHKLIKKHSRVKNIVSAQQDTTEPKPEIINHKTITHLFSSCEDVIIEAIPFKEKSNDVETVVFVYSPGLADTELINKQIVPHLEDLIENNEYLSKEIVKEEWKMSSLAFIENKEQLAVEVFQGKLILFFEKLDTCYQINIAKPPQRNTEETNSEVSILGPRDGFIESISTNIALIRKRLPTSSLKYERFTIGARSQTKVGLVYIDDIINPEIVKEVQTRISKIDVDTLFSSNQLAEIISARTFHIFPIFDYTGRPDFVVNSLMRGRFAIFIDGNPTAVVGPVNLFFLLKSAEDSEYFFVYNTFERLLRLFGILIAVFLPGFWIALVTFHQDQIPILLLATLSTARAGVPLPSPVEALIMMGLFELFREAGARLPIAVGQTLTVVGGLIIGDAAIRAGLTSPGMVVVIATALVANFTLVNQSLIGVISILRFGVVIMAGFFGMFGFMIVGLMIIVYLANLRTFGIPYLTPLFPMTSLKNLVTRTTRPSWKKID</sequence>
<evidence type="ECO:0000256" key="5">
    <source>
        <dbReference type="SAM" id="Phobius"/>
    </source>
</evidence>
<dbReference type="GO" id="GO:0005886">
    <property type="term" value="C:plasma membrane"/>
    <property type="evidence" value="ECO:0007669"/>
    <property type="project" value="UniProtKB-SubCell"/>
</dbReference>
<feature type="transmembrane region" description="Helical" evidence="5">
    <location>
        <begin position="375"/>
        <end position="396"/>
    </location>
</feature>
<dbReference type="GO" id="GO:0009847">
    <property type="term" value="P:spore germination"/>
    <property type="evidence" value="ECO:0007669"/>
    <property type="project" value="UniProtKB-UniRule"/>
</dbReference>
<feature type="transmembrane region" description="Helical" evidence="5">
    <location>
        <begin position="433"/>
        <end position="459"/>
    </location>
</feature>
<dbReference type="PANTHER" id="PTHR22550:SF5">
    <property type="entry name" value="LEUCINE ZIPPER PROTEIN 4"/>
    <property type="match status" value="1"/>
</dbReference>
<reference evidence="6" key="1">
    <citation type="submission" date="2024-07" db="EMBL/GenBank/DDBJ databases">
        <title>Identification and characteristics of an arsenic-resistant bacterial isolate, which belongs to a novel species.</title>
        <authorList>
            <person name="Juszczyk A."/>
            <person name="Kowalczyk A."/>
            <person name="Was K."/>
            <person name="Kosowicz W."/>
            <person name="Budzyn A."/>
            <person name="Latowski D."/>
        </authorList>
    </citation>
    <scope>NUCLEOTIDE SEQUENCE</scope>
    <source>
        <strain evidence="6">As8PL</strain>
    </source>
</reference>
<feature type="transmembrane region" description="Helical" evidence="5">
    <location>
        <begin position="402"/>
        <end position="421"/>
    </location>
</feature>
<comment type="similarity">
    <text evidence="2 4">Belongs to the GerABKA family.</text>
</comment>
<evidence type="ECO:0000256" key="2">
    <source>
        <dbReference type="ARBA" id="ARBA00005278"/>
    </source>
</evidence>
<dbReference type="Pfam" id="PF03323">
    <property type="entry name" value="GerA"/>
    <property type="match status" value="1"/>
</dbReference>